<evidence type="ECO:0000256" key="6">
    <source>
        <dbReference type="ARBA" id="ARBA00023136"/>
    </source>
</evidence>
<feature type="transmembrane region" description="Helical" evidence="7">
    <location>
        <begin position="80"/>
        <end position="107"/>
    </location>
</feature>
<feature type="transmembrane region" description="Helical" evidence="7">
    <location>
        <begin position="308"/>
        <end position="326"/>
    </location>
</feature>
<dbReference type="SUPFAM" id="SSF103473">
    <property type="entry name" value="MFS general substrate transporter"/>
    <property type="match status" value="1"/>
</dbReference>
<feature type="transmembrane region" description="Helical" evidence="7">
    <location>
        <begin position="347"/>
        <end position="369"/>
    </location>
</feature>
<dbReference type="InterPro" id="IPR010290">
    <property type="entry name" value="TM_effector"/>
</dbReference>
<gene>
    <name evidence="9" type="ORF">ACFFIT_07010</name>
</gene>
<dbReference type="RefSeq" id="WP_385876941.1">
    <property type="nucleotide sequence ID" value="NZ_JBHLXE010000076.1"/>
</dbReference>
<comment type="caution">
    <text evidence="9">The sequence shown here is derived from an EMBL/GenBank/DDBJ whole genome shotgun (WGS) entry which is preliminary data.</text>
</comment>
<dbReference type="CDD" id="cd06173">
    <property type="entry name" value="MFS_MefA_like"/>
    <property type="match status" value="1"/>
</dbReference>
<dbReference type="PANTHER" id="PTHR23513">
    <property type="entry name" value="INTEGRAL MEMBRANE EFFLUX PROTEIN-RELATED"/>
    <property type="match status" value="1"/>
</dbReference>
<evidence type="ECO:0000256" key="3">
    <source>
        <dbReference type="ARBA" id="ARBA00022475"/>
    </source>
</evidence>
<dbReference type="EMBL" id="JBHLXE010000076">
    <property type="protein sequence ID" value="MFC0179836.1"/>
    <property type="molecule type" value="Genomic_DNA"/>
</dbReference>
<feature type="transmembrane region" description="Helical" evidence="7">
    <location>
        <begin position="375"/>
        <end position="396"/>
    </location>
</feature>
<dbReference type="Proteomes" id="UP001589758">
    <property type="component" value="Unassembled WGS sequence"/>
</dbReference>
<evidence type="ECO:0000259" key="8">
    <source>
        <dbReference type="PROSITE" id="PS50850"/>
    </source>
</evidence>
<comment type="subcellular location">
    <subcellularLocation>
        <location evidence="1">Cell membrane</location>
        <topology evidence="1">Multi-pass membrane protein</topology>
    </subcellularLocation>
</comment>
<feature type="transmembrane region" description="Helical" evidence="7">
    <location>
        <begin position="49"/>
        <end position="68"/>
    </location>
</feature>
<keyword evidence="4 7" id="KW-0812">Transmembrane</keyword>
<evidence type="ECO:0000256" key="5">
    <source>
        <dbReference type="ARBA" id="ARBA00022989"/>
    </source>
</evidence>
<feature type="transmembrane region" description="Helical" evidence="7">
    <location>
        <begin position="12"/>
        <end position="29"/>
    </location>
</feature>
<keyword evidence="10" id="KW-1185">Reference proteome</keyword>
<name>A0ABV6CC14_9GAMM</name>
<sequence>MANAFRSLKNTNYRWWAIGAMVSNIGTWMQRTGQDWLVIKELTDNNPSALGIVLACQFGPQLLLLPVVSYVAERYPSRQILIFTQIIMCILALLLGLLTLTGLVTLWHVYGFALALGCTTAFDATARQTFVSELVTGKDLSNAVALNATSFNLARLIGPGIAGILIAVIGSGWIFILNACSFVFMLIALFSLNKEKLIPKSKSTINVRQILDGIQYIYQNSYLKSLFIMLFLVSALGLNFTLYISTITVKVLNLDVEHYGALISTLAVGSVTGSLISAKQSIPTLHYICFGALLFSISLLLGSFAFNYWYFSIMLILCGISVQIFMTTTNAMVQLKVPSEFRGRVMAFYLAVSMGSTVIGAPIIGFIAEHFSGPWAMRTGALAVLCCSVIGIYNLLKKNHLNA</sequence>
<keyword evidence="3" id="KW-1003">Cell membrane</keyword>
<evidence type="ECO:0000256" key="7">
    <source>
        <dbReference type="SAM" id="Phobius"/>
    </source>
</evidence>
<dbReference type="InterPro" id="IPR036259">
    <property type="entry name" value="MFS_trans_sf"/>
</dbReference>
<evidence type="ECO:0000256" key="2">
    <source>
        <dbReference type="ARBA" id="ARBA00022448"/>
    </source>
</evidence>
<protein>
    <submittedName>
        <fullName evidence="9">MFS transporter</fullName>
    </submittedName>
</protein>
<feature type="domain" description="Major facilitator superfamily (MFS) profile" evidence="8">
    <location>
        <begin position="1"/>
        <end position="399"/>
    </location>
</feature>
<keyword evidence="2" id="KW-0813">Transport</keyword>
<feature type="transmembrane region" description="Helical" evidence="7">
    <location>
        <begin position="161"/>
        <end position="192"/>
    </location>
</feature>
<evidence type="ECO:0000256" key="1">
    <source>
        <dbReference type="ARBA" id="ARBA00004651"/>
    </source>
</evidence>
<reference evidence="9 10" key="1">
    <citation type="submission" date="2024-09" db="EMBL/GenBank/DDBJ databases">
        <authorList>
            <person name="Sun Q."/>
            <person name="Mori K."/>
        </authorList>
    </citation>
    <scope>NUCLEOTIDE SEQUENCE [LARGE SCALE GENOMIC DNA]</scope>
    <source>
        <strain evidence="9 10">CCM 8545</strain>
    </source>
</reference>
<dbReference type="InterPro" id="IPR020846">
    <property type="entry name" value="MFS_dom"/>
</dbReference>
<organism evidence="9 10">
    <name type="scientific">Thorsellia kenyensis</name>
    <dbReference type="NCBI Taxonomy" id="1549888"/>
    <lineage>
        <taxon>Bacteria</taxon>
        <taxon>Pseudomonadati</taxon>
        <taxon>Pseudomonadota</taxon>
        <taxon>Gammaproteobacteria</taxon>
        <taxon>Enterobacterales</taxon>
        <taxon>Thorselliaceae</taxon>
        <taxon>Thorsellia</taxon>
    </lineage>
</organism>
<accession>A0ABV6CC14</accession>
<feature type="transmembrane region" description="Helical" evidence="7">
    <location>
        <begin position="285"/>
        <end position="302"/>
    </location>
</feature>
<feature type="transmembrane region" description="Helical" evidence="7">
    <location>
        <begin position="226"/>
        <end position="247"/>
    </location>
</feature>
<dbReference type="PANTHER" id="PTHR23513:SF11">
    <property type="entry name" value="STAPHYLOFERRIN A TRANSPORTER"/>
    <property type="match status" value="1"/>
</dbReference>
<evidence type="ECO:0000313" key="10">
    <source>
        <dbReference type="Proteomes" id="UP001589758"/>
    </source>
</evidence>
<dbReference type="PROSITE" id="PS50850">
    <property type="entry name" value="MFS"/>
    <property type="match status" value="1"/>
</dbReference>
<feature type="transmembrane region" description="Helical" evidence="7">
    <location>
        <begin position="259"/>
        <end position="278"/>
    </location>
</feature>
<proteinExistence type="predicted"/>
<dbReference type="Pfam" id="PF05977">
    <property type="entry name" value="MFS_3"/>
    <property type="match status" value="1"/>
</dbReference>
<evidence type="ECO:0000256" key="4">
    <source>
        <dbReference type="ARBA" id="ARBA00022692"/>
    </source>
</evidence>
<evidence type="ECO:0000313" key="9">
    <source>
        <dbReference type="EMBL" id="MFC0179836.1"/>
    </source>
</evidence>
<dbReference type="Gene3D" id="1.20.1250.20">
    <property type="entry name" value="MFS general substrate transporter like domains"/>
    <property type="match status" value="1"/>
</dbReference>
<keyword evidence="5 7" id="KW-1133">Transmembrane helix</keyword>
<keyword evidence="6 7" id="KW-0472">Membrane</keyword>